<keyword evidence="4 7" id="KW-0808">Transferase</keyword>
<evidence type="ECO:0000256" key="7">
    <source>
        <dbReference type="HAMAP-Rule" id="MF_00607"/>
    </source>
</evidence>
<dbReference type="SMART" id="SM00650">
    <property type="entry name" value="rADc"/>
    <property type="match status" value="1"/>
</dbReference>
<dbReference type="PANTHER" id="PTHR11727">
    <property type="entry name" value="DIMETHYLADENOSINE TRANSFERASE"/>
    <property type="match status" value="1"/>
</dbReference>
<proteinExistence type="inferred from homology"/>
<dbReference type="InterPro" id="IPR011530">
    <property type="entry name" value="rRNA_adenine_dimethylase"/>
</dbReference>
<comment type="function">
    <text evidence="7">Specifically dimethylates two adjacent adenosines (A1518 and A1519) in the loop of a conserved hairpin near the 3'-end of 16S rRNA in the 30S particle. May play a critical role in biogenesis of 30S subunits.</text>
</comment>
<feature type="binding site" evidence="7 8">
    <location>
        <position position="28"/>
    </location>
    <ligand>
        <name>S-adenosyl-L-methionine</name>
        <dbReference type="ChEBI" id="CHEBI:59789"/>
    </ligand>
</feature>
<evidence type="ECO:0000259" key="9">
    <source>
        <dbReference type="SMART" id="SM00650"/>
    </source>
</evidence>
<evidence type="ECO:0000256" key="5">
    <source>
        <dbReference type="ARBA" id="ARBA00022691"/>
    </source>
</evidence>
<dbReference type="EMBL" id="CP121687">
    <property type="protein sequence ID" value="WZL69054.1"/>
    <property type="molecule type" value="Genomic_DNA"/>
</dbReference>
<dbReference type="Proteomes" id="UP001486565">
    <property type="component" value="Chromosome"/>
</dbReference>
<keyword evidence="2 7" id="KW-0698">rRNA processing</keyword>
<dbReference type="PROSITE" id="PS51689">
    <property type="entry name" value="SAM_RNA_A_N6_MT"/>
    <property type="match status" value="1"/>
</dbReference>
<dbReference type="EC" id="2.1.1.182" evidence="7"/>
<accession>A0ABZ2Y376</accession>
<evidence type="ECO:0000256" key="4">
    <source>
        <dbReference type="ARBA" id="ARBA00022679"/>
    </source>
</evidence>
<comment type="subcellular location">
    <subcellularLocation>
        <location evidence="7">Cytoplasm</location>
    </subcellularLocation>
</comment>
<dbReference type="CDD" id="cd02440">
    <property type="entry name" value="AdoMet_MTases"/>
    <property type="match status" value="1"/>
</dbReference>
<dbReference type="Pfam" id="PF00398">
    <property type="entry name" value="RrnaAD"/>
    <property type="match status" value="1"/>
</dbReference>
<evidence type="ECO:0000256" key="2">
    <source>
        <dbReference type="ARBA" id="ARBA00022552"/>
    </source>
</evidence>
<dbReference type="InterPro" id="IPR020596">
    <property type="entry name" value="rRNA_Ade_Mease_Trfase_CS"/>
</dbReference>
<dbReference type="InterPro" id="IPR020598">
    <property type="entry name" value="rRNA_Ade_methylase_Trfase_N"/>
</dbReference>
<feature type="binding site" evidence="7 8">
    <location>
        <position position="55"/>
    </location>
    <ligand>
        <name>S-adenosyl-L-methionine</name>
        <dbReference type="ChEBI" id="CHEBI:59789"/>
    </ligand>
</feature>
<sequence>MELIASPSKTKEILNKYPFVFRKKYGQNFLIDSHVLNKIIKGAQITEEDCVLEIGPGIGSLTQVLSQHAKKVIAVEIDDQLIPILKDTLGEYSNIKLIHGDILKIDLKKLIEEENDNKPIKVVANLPYYITTPIIMELLENKLPVSSITIMVQKEVAQRLAASPGSKDYGAISVAVQYYSKPCLIANVPHNCFIPRPNVDSAVIHLEVLNEPTVSVKDEELFFKIIKAAFSQRRKTLINCLFNQNTVSISKEEMAVLLKEIGLEENIRGEMLSIYDFAKLTDALIESNK</sequence>
<dbReference type="PROSITE" id="PS01131">
    <property type="entry name" value="RRNA_A_DIMETH"/>
    <property type="match status" value="1"/>
</dbReference>
<comment type="catalytic activity">
    <reaction evidence="7">
        <text>adenosine(1518)/adenosine(1519) in 16S rRNA + 4 S-adenosyl-L-methionine = N(6)-dimethyladenosine(1518)/N(6)-dimethyladenosine(1519) in 16S rRNA + 4 S-adenosyl-L-homocysteine + 4 H(+)</text>
        <dbReference type="Rhea" id="RHEA:19609"/>
        <dbReference type="Rhea" id="RHEA-COMP:10232"/>
        <dbReference type="Rhea" id="RHEA-COMP:10233"/>
        <dbReference type="ChEBI" id="CHEBI:15378"/>
        <dbReference type="ChEBI" id="CHEBI:57856"/>
        <dbReference type="ChEBI" id="CHEBI:59789"/>
        <dbReference type="ChEBI" id="CHEBI:74411"/>
        <dbReference type="ChEBI" id="CHEBI:74493"/>
        <dbReference type="EC" id="2.1.1.182"/>
    </reaction>
</comment>
<dbReference type="NCBIfam" id="TIGR00755">
    <property type="entry name" value="ksgA"/>
    <property type="match status" value="1"/>
</dbReference>
<feature type="domain" description="Ribosomal RNA adenine methylase transferase N-terminal" evidence="9">
    <location>
        <begin position="35"/>
        <end position="210"/>
    </location>
</feature>
<evidence type="ECO:0000313" key="11">
    <source>
        <dbReference type="Proteomes" id="UP001486565"/>
    </source>
</evidence>
<feature type="binding site" evidence="7 8">
    <location>
        <position position="125"/>
    </location>
    <ligand>
        <name>S-adenosyl-L-methionine</name>
        <dbReference type="ChEBI" id="CHEBI:59789"/>
    </ligand>
</feature>
<evidence type="ECO:0000256" key="3">
    <source>
        <dbReference type="ARBA" id="ARBA00022603"/>
    </source>
</evidence>
<keyword evidence="3 7" id="KW-0489">Methyltransferase</keyword>
<keyword evidence="5 7" id="KW-0949">S-adenosyl-L-methionine</keyword>
<evidence type="ECO:0000256" key="1">
    <source>
        <dbReference type="ARBA" id="ARBA00022490"/>
    </source>
</evidence>
<evidence type="ECO:0000256" key="6">
    <source>
        <dbReference type="ARBA" id="ARBA00022884"/>
    </source>
</evidence>
<evidence type="ECO:0000313" key="10">
    <source>
        <dbReference type="EMBL" id="WZL69054.1"/>
    </source>
</evidence>
<organism evidence="10 11">
    <name type="scientific">Defluviitalea saccharophila</name>
    <dbReference type="NCBI Taxonomy" id="879970"/>
    <lineage>
        <taxon>Bacteria</taxon>
        <taxon>Bacillati</taxon>
        <taxon>Bacillota</taxon>
        <taxon>Clostridia</taxon>
        <taxon>Lachnospirales</taxon>
        <taxon>Defluviitaleaceae</taxon>
        <taxon>Defluviitalea</taxon>
    </lineage>
</organism>
<name>A0ABZ2Y376_9FIRM</name>
<dbReference type="InterPro" id="IPR001737">
    <property type="entry name" value="KsgA/Erm"/>
</dbReference>
<gene>
    <name evidence="7 10" type="primary">rsmA</name>
    <name evidence="7" type="synonym">ksgA</name>
    <name evidence="10" type="ORF">QBE51_09585</name>
</gene>
<feature type="binding site" evidence="7 8">
    <location>
        <position position="30"/>
    </location>
    <ligand>
        <name>S-adenosyl-L-methionine</name>
        <dbReference type="ChEBI" id="CHEBI:59789"/>
    </ligand>
</feature>
<dbReference type="Gene3D" id="3.40.50.150">
    <property type="entry name" value="Vaccinia Virus protein VP39"/>
    <property type="match status" value="1"/>
</dbReference>
<evidence type="ECO:0000256" key="8">
    <source>
        <dbReference type="PROSITE-ProRule" id="PRU01026"/>
    </source>
</evidence>
<dbReference type="InterPro" id="IPR029063">
    <property type="entry name" value="SAM-dependent_MTases_sf"/>
</dbReference>
<comment type="similarity">
    <text evidence="7">Belongs to the class I-like SAM-binding methyltransferase superfamily. rRNA adenine N(6)-methyltransferase family. RsmA subfamily.</text>
</comment>
<dbReference type="RefSeq" id="WP_341876058.1">
    <property type="nucleotide sequence ID" value="NZ_CP121687.1"/>
</dbReference>
<dbReference type="Gene3D" id="1.10.8.100">
    <property type="entry name" value="Ribosomal RNA adenine dimethylase-like, domain 2"/>
    <property type="match status" value="1"/>
</dbReference>
<keyword evidence="1 7" id="KW-0963">Cytoplasm</keyword>
<keyword evidence="11" id="KW-1185">Reference proteome</keyword>
<reference evidence="10 11" key="1">
    <citation type="submission" date="2023-03" db="EMBL/GenBank/DDBJ databases">
        <title>Novel Species.</title>
        <authorList>
            <person name="Ma S."/>
        </authorList>
    </citation>
    <scope>NUCLEOTIDE SEQUENCE [LARGE SCALE GENOMIC DNA]</scope>
    <source>
        <strain evidence="10 11">LIND6LT2</strain>
    </source>
</reference>
<feature type="binding site" evidence="7 8">
    <location>
        <position position="76"/>
    </location>
    <ligand>
        <name>S-adenosyl-L-methionine</name>
        <dbReference type="ChEBI" id="CHEBI:59789"/>
    </ligand>
</feature>
<dbReference type="SUPFAM" id="SSF53335">
    <property type="entry name" value="S-adenosyl-L-methionine-dependent methyltransferases"/>
    <property type="match status" value="1"/>
</dbReference>
<feature type="binding site" evidence="7 8">
    <location>
        <position position="101"/>
    </location>
    <ligand>
        <name>S-adenosyl-L-methionine</name>
        <dbReference type="ChEBI" id="CHEBI:59789"/>
    </ligand>
</feature>
<dbReference type="GO" id="GO:0052908">
    <property type="term" value="F:16S rRNA (adenine(1518)-N(6)/adenine(1519)-N(6))-dimethyltransferase activity"/>
    <property type="evidence" value="ECO:0007669"/>
    <property type="project" value="UniProtKB-EC"/>
</dbReference>
<keyword evidence="6 7" id="KW-0694">RNA-binding</keyword>
<dbReference type="HAMAP" id="MF_00607">
    <property type="entry name" value="16SrRNA_methyltr_A"/>
    <property type="match status" value="1"/>
</dbReference>
<protein>
    <recommendedName>
        <fullName evidence="7">Ribosomal RNA small subunit methyltransferase A</fullName>
        <ecNumber evidence="7">2.1.1.182</ecNumber>
    </recommendedName>
    <alternativeName>
        <fullName evidence="7">16S rRNA (adenine(1518)-N(6)/adenine(1519)-N(6))-dimethyltransferase</fullName>
    </alternativeName>
    <alternativeName>
        <fullName evidence="7">16S rRNA dimethyladenosine transferase</fullName>
    </alternativeName>
    <alternativeName>
        <fullName evidence="7">16S rRNA dimethylase</fullName>
    </alternativeName>
    <alternativeName>
        <fullName evidence="7">S-adenosylmethionine-6-N', N'-adenosyl(rRNA) dimethyltransferase</fullName>
    </alternativeName>
</protein>
<dbReference type="InterPro" id="IPR023165">
    <property type="entry name" value="rRNA_Ade_diMease-like_C"/>
</dbReference>
<dbReference type="PANTHER" id="PTHR11727:SF7">
    <property type="entry name" value="DIMETHYLADENOSINE TRANSFERASE-RELATED"/>
    <property type="match status" value="1"/>
</dbReference>